<dbReference type="NCBIfam" id="NF002796">
    <property type="entry name" value="PRK02935.1"/>
    <property type="match status" value="1"/>
</dbReference>
<dbReference type="RefSeq" id="WP_390268312.1">
    <property type="nucleotide sequence ID" value="NZ_JBHRSA010000006.1"/>
</dbReference>
<dbReference type="Proteomes" id="UP001595279">
    <property type="component" value="Unassembled WGS sequence"/>
</dbReference>
<keyword evidence="2 5" id="KW-0812">Transmembrane</keyword>
<dbReference type="InterPro" id="IPR020912">
    <property type="entry name" value="UPF0295"/>
</dbReference>
<dbReference type="HAMAP" id="MF_01502">
    <property type="entry name" value="UPF0295"/>
    <property type="match status" value="1"/>
</dbReference>
<evidence type="ECO:0000256" key="4">
    <source>
        <dbReference type="ARBA" id="ARBA00023136"/>
    </source>
</evidence>
<organism evidence="6 7">
    <name type="scientific">Virgibacillus xinjiangensis</name>
    <dbReference type="NCBI Taxonomy" id="393090"/>
    <lineage>
        <taxon>Bacteria</taxon>
        <taxon>Bacillati</taxon>
        <taxon>Bacillota</taxon>
        <taxon>Bacilli</taxon>
        <taxon>Bacillales</taxon>
        <taxon>Bacillaceae</taxon>
        <taxon>Virgibacillus</taxon>
    </lineage>
</organism>
<reference evidence="7" key="1">
    <citation type="journal article" date="2019" name="Int. J. Syst. Evol. Microbiol.">
        <title>The Global Catalogue of Microorganisms (GCM) 10K type strain sequencing project: providing services to taxonomists for standard genome sequencing and annotation.</title>
        <authorList>
            <consortium name="The Broad Institute Genomics Platform"/>
            <consortium name="The Broad Institute Genome Sequencing Center for Infectious Disease"/>
            <person name="Wu L."/>
            <person name="Ma J."/>
        </authorList>
    </citation>
    <scope>NUCLEOTIDE SEQUENCE [LARGE SCALE GENOMIC DNA]</scope>
    <source>
        <strain evidence="7">KCTC 13128</strain>
    </source>
</reference>
<comment type="caution">
    <text evidence="6">The sequence shown here is derived from an EMBL/GenBank/DDBJ whole genome shotgun (WGS) entry which is preliminary data.</text>
</comment>
<evidence type="ECO:0000313" key="7">
    <source>
        <dbReference type="Proteomes" id="UP001595279"/>
    </source>
</evidence>
<evidence type="ECO:0000256" key="3">
    <source>
        <dbReference type="ARBA" id="ARBA00022989"/>
    </source>
</evidence>
<keyword evidence="7" id="KW-1185">Reference proteome</keyword>
<evidence type="ECO:0000256" key="1">
    <source>
        <dbReference type="ARBA" id="ARBA00022475"/>
    </source>
</evidence>
<protein>
    <recommendedName>
        <fullName evidence="5">UPF0295 protein ACFOGI_03175</fullName>
    </recommendedName>
</protein>
<evidence type="ECO:0000256" key="2">
    <source>
        <dbReference type="ARBA" id="ARBA00022692"/>
    </source>
</evidence>
<accession>A0ABV7CSP5</accession>
<keyword evidence="1 5" id="KW-1003">Cell membrane</keyword>
<sequence>MAEQRLVYSNKINKIRSFALILIFAGFILMYGGLLTRNIGWLMTIFFILGLLSILFSVVVYAWIGTLSTKAVQIICPDCEKPTKMLGRVDACMHCKQPLTLDKDLEGKEFDEKYNSRRYKKKEEKQN</sequence>
<dbReference type="Pfam" id="PF11023">
    <property type="entry name" value="DUF2614"/>
    <property type="match status" value="1"/>
</dbReference>
<name>A0ABV7CSP5_9BACI</name>
<comment type="similarity">
    <text evidence="5">Belongs to the UPF0295 family.</text>
</comment>
<keyword evidence="4 5" id="KW-0472">Membrane</keyword>
<keyword evidence="3 5" id="KW-1133">Transmembrane helix</keyword>
<feature type="transmembrane region" description="Helical" evidence="5">
    <location>
        <begin position="15"/>
        <end position="34"/>
    </location>
</feature>
<evidence type="ECO:0000313" key="6">
    <source>
        <dbReference type="EMBL" id="MFC3039250.1"/>
    </source>
</evidence>
<dbReference type="EMBL" id="JBHRSA010000006">
    <property type="protein sequence ID" value="MFC3039250.1"/>
    <property type="molecule type" value="Genomic_DNA"/>
</dbReference>
<gene>
    <name evidence="6" type="ORF">ACFOGI_03175</name>
</gene>
<proteinExistence type="inferred from homology"/>
<evidence type="ECO:0000256" key="5">
    <source>
        <dbReference type="HAMAP-Rule" id="MF_01502"/>
    </source>
</evidence>
<feature type="transmembrane region" description="Helical" evidence="5">
    <location>
        <begin position="40"/>
        <end position="64"/>
    </location>
</feature>
<comment type="subcellular location">
    <subcellularLocation>
        <location evidence="5">Cell membrane</location>
        <topology evidence="5">Multi-pass membrane protein</topology>
    </subcellularLocation>
</comment>